<feature type="signal peptide" evidence="10">
    <location>
        <begin position="1"/>
        <end position="22"/>
    </location>
</feature>
<keyword evidence="5" id="KW-0378">Hydrolase</keyword>
<name>A0A9P8MH02_9HYPO</name>
<dbReference type="Pfam" id="PF00933">
    <property type="entry name" value="Glyco_hydro_3"/>
    <property type="match status" value="1"/>
</dbReference>
<keyword evidence="6" id="KW-0325">Glycoprotein</keyword>
<dbReference type="InterPro" id="IPR036881">
    <property type="entry name" value="Glyco_hydro_3_C_sf"/>
</dbReference>
<dbReference type="EMBL" id="JACEFI010000005">
    <property type="protein sequence ID" value="KAH0598360.1"/>
    <property type="molecule type" value="Genomic_DNA"/>
</dbReference>
<gene>
    <name evidence="12" type="ORF">MHUMG1_03658</name>
</gene>
<accession>A0A9P8MH02</accession>
<evidence type="ECO:0000313" key="12">
    <source>
        <dbReference type="EMBL" id="KAH0598360.1"/>
    </source>
</evidence>
<organism evidence="12 13">
    <name type="scientific">Metarhizium humberi</name>
    <dbReference type="NCBI Taxonomy" id="2596975"/>
    <lineage>
        <taxon>Eukaryota</taxon>
        <taxon>Fungi</taxon>
        <taxon>Dikarya</taxon>
        <taxon>Ascomycota</taxon>
        <taxon>Pezizomycotina</taxon>
        <taxon>Sordariomycetes</taxon>
        <taxon>Hypocreomycetidae</taxon>
        <taxon>Hypocreales</taxon>
        <taxon>Clavicipitaceae</taxon>
        <taxon>Metarhizium</taxon>
    </lineage>
</organism>
<dbReference type="InterPro" id="IPR002772">
    <property type="entry name" value="Glyco_hydro_3_C"/>
</dbReference>
<dbReference type="SUPFAM" id="SSF52279">
    <property type="entry name" value="Beta-D-glucan exohydrolase, C-terminal domain"/>
    <property type="match status" value="1"/>
</dbReference>
<protein>
    <recommendedName>
        <fullName evidence="4">beta-glucosidase</fullName>
        <ecNumber evidence="4">3.2.1.21</ecNumber>
    </recommendedName>
</protein>
<dbReference type="AlphaFoldDB" id="A0A9P8MH02"/>
<comment type="caution">
    <text evidence="12">The sequence shown here is derived from an EMBL/GenBank/DDBJ whole genome shotgun (WGS) entry which is preliminary data.</text>
</comment>
<dbReference type="InterPro" id="IPR017853">
    <property type="entry name" value="GH"/>
</dbReference>
<dbReference type="Proteomes" id="UP000764110">
    <property type="component" value="Unassembled WGS sequence"/>
</dbReference>
<keyword evidence="7" id="KW-0119">Carbohydrate metabolism</keyword>
<evidence type="ECO:0000256" key="10">
    <source>
        <dbReference type="SAM" id="SignalP"/>
    </source>
</evidence>
<evidence type="ECO:0000256" key="5">
    <source>
        <dbReference type="ARBA" id="ARBA00022801"/>
    </source>
</evidence>
<dbReference type="SMART" id="SM01217">
    <property type="entry name" value="Fn3_like"/>
    <property type="match status" value="1"/>
</dbReference>
<evidence type="ECO:0000256" key="8">
    <source>
        <dbReference type="ARBA" id="ARBA00023295"/>
    </source>
</evidence>
<dbReference type="PANTHER" id="PTHR42715:SF10">
    <property type="entry name" value="BETA-GLUCOSIDASE"/>
    <property type="match status" value="1"/>
</dbReference>
<evidence type="ECO:0000256" key="6">
    <source>
        <dbReference type="ARBA" id="ARBA00023180"/>
    </source>
</evidence>
<comment type="similarity">
    <text evidence="3">Belongs to the glycosyl hydrolase 3 family.</text>
</comment>
<keyword evidence="8" id="KW-0326">Glycosidase</keyword>
<evidence type="ECO:0000313" key="13">
    <source>
        <dbReference type="Proteomes" id="UP000764110"/>
    </source>
</evidence>
<dbReference type="EC" id="3.2.1.21" evidence="4"/>
<evidence type="ECO:0000256" key="2">
    <source>
        <dbReference type="ARBA" id="ARBA00004987"/>
    </source>
</evidence>
<dbReference type="PRINTS" id="PR00133">
    <property type="entry name" value="GLHYDRLASE3"/>
</dbReference>
<feature type="domain" description="Fibronectin type III-like" evidence="11">
    <location>
        <begin position="684"/>
        <end position="752"/>
    </location>
</feature>
<dbReference type="InterPro" id="IPR013783">
    <property type="entry name" value="Ig-like_fold"/>
</dbReference>
<dbReference type="InterPro" id="IPR026891">
    <property type="entry name" value="Fn3-like"/>
</dbReference>
<comment type="catalytic activity">
    <reaction evidence="1">
        <text>Hydrolysis of terminal, non-reducing beta-D-glucosyl residues with release of beta-D-glucose.</text>
        <dbReference type="EC" id="3.2.1.21"/>
    </reaction>
</comment>
<dbReference type="InterPro" id="IPR050288">
    <property type="entry name" value="Cellulose_deg_GH3"/>
</dbReference>
<sequence>MPLPCSNTLVALAGLLPAFTAAASLPIYKNTSYTAQERAADLLPRLSWQDKVGQLGGVRRLLTANLAFNQTAFDTLTELQNGILGFGSQLNDPVGVLQLANQARSAWANKSLVPFITVTDTVNGPYTEGGTLFPPTLSLASTFNVDLYGDVVAAIRDENMALGTHWVLSPELDIPKDPRYGRVGETYGEDPLVVGRFGLKYVDTMQEADEDGYMKVACTIKHFIYGNPNGGINLASQYGGLNYLYNNLFPPFIKITKEANPPPASVMVSYATVDRVPMAANKYLLQDHLRQKIGFQGVLMSDAEGIPQLYAFSYTADSMANAALRSLRAGMQLELAPGAAAFPNLINYVNETDVANLINQAVRQLLEIKFKTGTFDKPLPTVDNLKATFRAPGHLEVNRNISREAIVLMQNENRTLPLRSGGKNGSRKIALLGPFADVIIAGTYAANNATNRSFGNALLQSLQAEFGASNVIYERGVDFIDTSNASGIRAAVSAAKEAGLAIVNLGSIAVQGEDPLANKRTDGEFYAHADLGFPGLQQDLLDAVLDAGVPTILVITGGQAFAIDNSTLSRTSAILHSFLGGEYTSDAVVEVLVGKVNPSGKLPISMPETSGSIPVAYDYLPSDSVLWTYPGTSRAVNFAFGFGLSYTSFKYAAPQVNKAVTARGEPAVNVTVTVANTGGVAGQEVVQVYFRQQYTSIETPTKRLIDFAKVGLAAGAQQAVTFNIRVDDLGFYVNGEWTWESGNYTFYVGSSSRSQDLQPVSIVL</sequence>
<dbReference type="InterPro" id="IPR001764">
    <property type="entry name" value="Glyco_hydro_3_N"/>
</dbReference>
<dbReference type="Pfam" id="PF14310">
    <property type="entry name" value="Fn3-like"/>
    <property type="match status" value="1"/>
</dbReference>
<keyword evidence="10" id="KW-0732">Signal</keyword>
<keyword evidence="9" id="KW-0624">Polysaccharide degradation</keyword>
<dbReference type="GO" id="GO:0008422">
    <property type="term" value="F:beta-glucosidase activity"/>
    <property type="evidence" value="ECO:0007669"/>
    <property type="project" value="UniProtKB-EC"/>
</dbReference>
<reference evidence="12 13" key="1">
    <citation type="submission" date="2020-07" db="EMBL/GenBank/DDBJ databases">
        <title>Metarhizium humberi genome.</title>
        <authorList>
            <person name="Lysoe E."/>
        </authorList>
    </citation>
    <scope>NUCLEOTIDE SEQUENCE [LARGE SCALE GENOMIC DNA]</scope>
    <source>
        <strain evidence="12 13">ESALQ1638</strain>
    </source>
</reference>
<dbReference type="Pfam" id="PF01915">
    <property type="entry name" value="Glyco_hydro_3_C"/>
    <property type="match status" value="1"/>
</dbReference>
<dbReference type="SUPFAM" id="SSF51445">
    <property type="entry name" value="(Trans)glycosidases"/>
    <property type="match status" value="1"/>
</dbReference>
<evidence type="ECO:0000256" key="1">
    <source>
        <dbReference type="ARBA" id="ARBA00000448"/>
    </source>
</evidence>
<keyword evidence="13" id="KW-1185">Reference proteome</keyword>
<dbReference type="PANTHER" id="PTHR42715">
    <property type="entry name" value="BETA-GLUCOSIDASE"/>
    <property type="match status" value="1"/>
</dbReference>
<dbReference type="GO" id="GO:0000272">
    <property type="term" value="P:polysaccharide catabolic process"/>
    <property type="evidence" value="ECO:0007669"/>
    <property type="project" value="UniProtKB-KW"/>
</dbReference>
<dbReference type="Gene3D" id="2.60.40.10">
    <property type="entry name" value="Immunoglobulins"/>
    <property type="match status" value="1"/>
</dbReference>
<evidence type="ECO:0000256" key="4">
    <source>
        <dbReference type="ARBA" id="ARBA00012744"/>
    </source>
</evidence>
<dbReference type="Gene3D" id="3.20.20.300">
    <property type="entry name" value="Glycoside hydrolase, family 3, N-terminal domain"/>
    <property type="match status" value="1"/>
</dbReference>
<evidence type="ECO:0000256" key="3">
    <source>
        <dbReference type="ARBA" id="ARBA00005336"/>
    </source>
</evidence>
<evidence type="ECO:0000256" key="9">
    <source>
        <dbReference type="ARBA" id="ARBA00023326"/>
    </source>
</evidence>
<proteinExistence type="inferred from homology"/>
<evidence type="ECO:0000259" key="11">
    <source>
        <dbReference type="SMART" id="SM01217"/>
    </source>
</evidence>
<evidence type="ECO:0000256" key="7">
    <source>
        <dbReference type="ARBA" id="ARBA00023277"/>
    </source>
</evidence>
<dbReference type="InterPro" id="IPR036962">
    <property type="entry name" value="Glyco_hydro_3_N_sf"/>
</dbReference>
<dbReference type="Gene3D" id="3.40.50.1700">
    <property type="entry name" value="Glycoside hydrolase family 3 C-terminal domain"/>
    <property type="match status" value="1"/>
</dbReference>
<comment type="pathway">
    <text evidence="2">Glycan metabolism; cellulose degradation.</text>
</comment>
<feature type="chain" id="PRO_5040127970" description="beta-glucosidase" evidence="10">
    <location>
        <begin position="23"/>
        <end position="764"/>
    </location>
</feature>